<dbReference type="InterPro" id="IPR036318">
    <property type="entry name" value="FAD-bd_PCMH-like_sf"/>
</dbReference>
<dbReference type="EMBL" id="LKEU01000027">
    <property type="protein sequence ID" value="OFV70919.1"/>
    <property type="molecule type" value="Genomic_DNA"/>
</dbReference>
<dbReference type="AlphaFoldDB" id="A0A1F2PHX3"/>
<evidence type="ECO:0000256" key="2">
    <source>
        <dbReference type="ARBA" id="ARBA00023002"/>
    </source>
</evidence>
<dbReference type="InterPro" id="IPR051312">
    <property type="entry name" value="Diverse_Substr_Oxidored"/>
</dbReference>
<dbReference type="STRING" id="52694.ACWI_15050"/>
<dbReference type="RefSeq" id="WP_070370825.1">
    <property type="nucleotide sequence ID" value="NZ_LKEU01000027.1"/>
</dbReference>
<gene>
    <name evidence="4" type="primary">ndhF</name>
    <name evidence="4" type="ORF">ACWI_15050</name>
</gene>
<dbReference type="EC" id="1.17.1.5" evidence="4"/>
<dbReference type="InterPro" id="IPR016166">
    <property type="entry name" value="FAD-bd_PCMH"/>
</dbReference>
<evidence type="ECO:0000256" key="1">
    <source>
        <dbReference type="ARBA" id="ARBA00022630"/>
    </source>
</evidence>
<dbReference type="Gene3D" id="3.30.43.10">
    <property type="entry name" value="Uridine Diphospho-n-acetylenolpyruvylglucosamine Reductase, domain 2"/>
    <property type="match status" value="1"/>
</dbReference>
<evidence type="ECO:0000313" key="5">
    <source>
        <dbReference type="Proteomes" id="UP000176244"/>
    </source>
</evidence>
<feature type="domain" description="FAD-binding PCMH-type" evidence="3">
    <location>
        <begin position="1"/>
        <end position="178"/>
    </location>
</feature>
<dbReference type="InterPro" id="IPR016167">
    <property type="entry name" value="FAD-bd_PCMH_sub1"/>
</dbReference>
<keyword evidence="1" id="KW-0285">Flavoprotein</keyword>
<sequence length="293" mass="32462">MSNYFFQPKYLKQALEYKRDYEVANLLAGGTDLVISMRSRADQKHEIIDLSKITELKTIELDGDAICIGSMVTFTELIDSEMLFDKVPFLSKAAQSVGAPQIRNRGTIGGNICNASPAADGIPPLVCLGAQVNLQSVDENNEIHNRTLPIEAFILNKGKTAIKNYEILTHILFNVPSETATMGFDKIGRRNALAISRLNGACMIKMEQQIVQQIRFVLGAATSKPERFSGVEDYLIGKELTVLILKEAGRLASDYVLEKTGRRSSSNYKLPVITSFTEELIKKTLKAEVKVNE</sequence>
<dbReference type="GO" id="GO:0071949">
    <property type="term" value="F:FAD binding"/>
    <property type="evidence" value="ECO:0007669"/>
    <property type="project" value="InterPro"/>
</dbReference>
<dbReference type="SUPFAM" id="SSF56176">
    <property type="entry name" value="FAD-binding/transporter-associated domain-like"/>
    <property type="match status" value="1"/>
</dbReference>
<comment type="caution">
    <text evidence="4">The sequence shown here is derived from an EMBL/GenBank/DDBJ whole genome shotgun (WGS) entry which is preliminary data.</text>
</comment>
<dbReference type="InterPro" id="IPR036683">
    <property type="entry name" value="CO_DH_flav_C_dom_sf"/>
</dbReference>
<dbReference type="Gene3D" id="3.30.390.50">
    <property type="entry name" value="CO dehydrogenase flavoprotein, C-terminal domain"/>
    <property type="match status" value="1"/>
</dbReference>
<dbReference type="SMART" id="SM01092">
    <property type="entry name" value="CO_deh_flav_C"/>
    <property type="match status" value="1"/>
</dbReference>
<accession>A0A1F2PHX3</accession>
<keyword evidence="2 4" id="KW-0560">Oxidoreductase</keyword>
<protein>
    <submittedName>
        <fullName evidence="4">Nicotinate dehydrogenase FAD-subunit</fullName>
        <ecNumber evidence="4">1.17.1.5</ecNumber>
    </submittedName>
</protein>
<dbReference type="Proteomes" id="UP000176244">
    <property type="component" value="Unassembled WGS sequence"/>
</dbReference>
<dbReference type="SUPFAM" id="SSF55447">
    <property type="entry name" value="CO dehydrogenase flavoprotein C-terminal domain-like"/>
    <property type="match status" value="1"/>
</dbReference>
<dbReference type="PANTHER" id="PTHR42659:SF9">
    <property type="entry name" value="XANTHINE DEHYDROGENASE FAD-BINDING SUBUNIT XDHB-RELATED"/>
    <property type="match status" value="1"/>
</dbReference>
<dbReference type="GO" id="GO:0050138">
    <property type="term" value="F:nicotinate dehydrogenase activity"/>
    <property type="evidence" value="ECO:0007669"/>
    <property type="project" value="UniProtKB-EC"/>
</dbReference>
<evidence type="ECO:0000259" key="3">
    <source>
        <dbReference type="PROSITE" id="PS51387"/>
    </source>
</evidence>
<dbReference type="Pfam" id="PF03450">
    <property type="entry name" value="CO_deh_flav_C"/>
    <property type="match status" value="1"/>
</dbReference>
<proteinExistence type="predicted"/>
<dbReference type="Gene3D" id="3.30.465.10">
    <property type="match status" value="1"/>
</dbReference>
<dbReference type="InterPro" id="IPR005107">
    <property type="entry name" value="CO_DH_flav_C"/>
</dbReference>
<dbReference type="Pfam" id="PF00941">
    <property type="entry name" value="FAD_binding_5"/>
    <property type="match status" value="1"/>
</dbReference>
<organism evidence="4 5">
    <name type="scientific">Acetobacterium wieringae</name>
    <dbReference type="NCBI Taxonomy" id="52694"/>
    <lineage>
        <taxon>Bacteria</taxon>
        <taxon>Bacillati</taxon>
        <taxon>Bacillota</taxon>
        <taxon>Clostridia</taxon>
        <taxon>Eubacteriales</taxon>
        <taxon>Eubacteriaceae</taxon>
        <taxon>Acetobacterium</taxon>
    </lineage>
</organism>
<dbReference type="OrthoDB" id="9789842at2"/>
<dbReference type="InterPro" id="IPR016169">
    <property type="entry name" value="FAD-bd_PCMH_sub2"/>
</dbReference>
<dbReference type="PANTHER" id="PTHR42659">
    <property type="entry name" value="XANTHINE DEHYDROGENASE SUBUNIT C-RELATED"/>
    <property type="match status" value="1"/>
</dbReference>
<dbReference type="PROSITE" id="PS51387">
    <property type="entry name" value="FAD_PCMH"/>
    <property type="match status" value="1"/>
</dbReference>
<name>A0A1F2PHX3_9FIRM</name>
<evidence type="ECO:0000313" key="4">
    <source>
        <dbReference type="EMBL" id="OFV70919.1"/>
    </source>
</evidence>
<reference evidence="4 5" key="1">
    <citation type="submission" date="2015-09" db="EMBL/GenBank/DDBJ databases">
        <title>Genome sequence of Acetobacterium wieringae DSM 1911.</title>
        <authorList>
            <person name="Poehlein A."/>
            <person name="Bengelsdorf F.R."/>
            <person name="Schiel-Bengelsdorf B."/>
            <person name="Duerre P."/>
            <person name="Daniel R."/>
        </authorList>
    </citation>
    <scope>NUCLEOTIDE SEQUENCE [LARGE SCALE GENOMIC DNA]</scope>
    <source>
        <strain evidence="4 5">DSM 1911</strain>
    </source>
</reference>
<dbReference type="InterPro" id="IPR002346">
    <property type="entry name" value="Mopterin_DH_FAD-bd"/>
</dbReference>